<dbReference type="OrthoDB" id="350602at2"/>
<comment type="caution">
    <text evidence="6">The sequence shown here is derived from an EMBL/GenBank/DDBJ whole genome shotgun (WGS) entry which is preliminary data.</text>
</comment>
<accession>A0A0C2NMN7</accession>
<dbReference type="PANTHER" id="PTHR34382:SF7">
    <property type="entry name" value="PTS SYSTEM N,N'-DIACETYLCHITOBIOSE-SPECIFIC EIIA COMPONENT"/>
    <property type="match status" value="1"/>
</dbReference>
<keyword evidence="7" id="KW-1185">Reference proteome</keyword>
<dbReference type="AlphaFoldDB" id="A0A0C2JL48"/>
<keyword evidence="3" id="KW-0808">Transferase</keyword>
<dbReference type="EMBL" id="JTKH01000025">
    <property type="protein sequence ID" value="KII75307.1"/>
    <property type="molecule type" value="Genomic_DNA"/>
</dbReference>
<dbReference type="Proteomes" id="UP000031672">
    <property type="component" value="Unassembled WGS sequence"/>
</dbReference>
<dbReference type="PANTHER" id="PTHR34382">
    <property type="entry name" value="PTS SYSTEM N,N'-DIACETYLCHITOBIOSE-SPECIFIC EIIA COMPONENT"/>
    <property type="match status" value="1"/>
</dbReference>
<dbReference type="SUPFAM" id="SSF46973">
    <property type="entry name" value="Enzyme IIa from lactose specific PTS, IIa-lac"/>
    <property type="match status" value="1"/>
</dbReference>
<evidence type="ECO:0000256" key="3">
    <source>
        <dbReference type="ARBA" id="ARBA00022679"/>
    </source>
</evidence>
<protein>
    <submittedName>
        <fullName evidence="6">Uncharacterized protein</fullName>
    </submittedName>
</protein>
<organism evidence="6 7">
    <name type="scientific">Vibrio renipiscarius</name>
    <dbReference type="NCBI Taxonomy" id="1461322"/>
    <lineage>
        <taxon>Bacteria</taxon>
        <taxon>Pseudomonadati</taxon>
        <taxon>Pseudomonadota</taxon>
        <taxon>Gammaproteobacteria</taxon>
        <taxon>Vibrionales</taxon>
        <taxon>Vibrionaceae</taxon>
        <taxon>Vibrio</taxon>
    </lineage>
</organism>
<sequence length="120" mass="13447">MSEQFEINAVEDISEEFLMMLLTQAAMGESASKEAMIKARQGEFEVAKQLIEQAEEAFTEVHKTQTALIGFDEGEGKVPMTLILTHIQDHIMTGMLAKEIAFEIISIREEMAELRAALRS</sequence>
<dbReference type="Gene3D" id="1.20.58.80">
    <property type="entry name" value="Phosphotransferase system, lactose/cellobiose-type IIA subunit"/>
    <property type="match status" value="1"/>
</dbReference>
<evidence type="ECO:0000256" key="4">
    <source>
        <dbReference type="ARBA" id="ARBA00022683"/>
    </source>
</evidence>
<name>A0A0C2JL48_9VIBR</name>
<evidence type="ECO:0000256" key="1">
    <source>
        <dbReference type="ARBA" id="ARBA00022448"/>
    </source>
</evidence>
<dbReference type="GO" id="GO:0016740">
    <property type="term" value="F:transferase activity"/>
    <property type="evidence" value="ECO:0007669"/>
    <property type="project" value="UniProtKB-KW"/>
</dbReference>
<dbReference type="PROSITE" id="PS51095">
    <property type="entry name" value="PTS_EIIA_TYPE_3"/>
    <property type="match status" value="1"/>
</dbReference>
<evidence type="ECO:0000256" key="5">
    <source>
        <dbReference type="PROSITE-ProRule" id="PRU00418"/>
    </source>
</evidence>
<dbReference type="GO" id="GO:0009401">
    <property type="term" value="P:phosphoenolpyruvate-dependent sugar phosphotransferase system"/>
    <property type="evidence" value="ECO:0007669"/>
    <property type="project" value="UniProtKB-KW"/>
</dbReference>
<keyword evidence="4" id="KW-0598">Phosphotransferase system</keyword>
<dbReference type="RefSeq" id="WP_040992869.1">
    <property type="nucleotide sequence ID" value="NZ_JTKH01000025.1"/>
</dbReference>
<dbReference type="InterPro" id="IPR036542">
    <property type="entry name" value="PTS_IIA_lac/cel_sf"/>
</dbReference>
<keyword evidence="1" id="KW-0813">Transport</keyword>
<dbReference type="InterPro" id="IPR003188">
    <property type="entry name" value="PTS_IIA_lac/cel"/>
</dbReference>
<dbReference type="STRING" id="1461322.OJ16_18610"/>
<evidence type="ECO:0000313" key="6">
    <source>
        <dbReference type="EMBL" id="KII75307.1"/>
    </source>
</evidence>
<keyword evidence="2" id="KW-0762">Sugar transport</keyword>
<accession>A0A0C2JL48</accession>
<proteinExistence type="predicted"/>
<feature type="modified residue" description="Phosphohistidine; by HPr" evidence="5">
    <location>
        <position position="86"/>
    </location>
</feature>
<evidence type="ECO:0000313" key="7">
    <source>
        <dbReference type="Proteomes" id="UP000031672"/>
    </source>
</evidence>
<evidence type="ECO:0000256" key="2">
    <source>
        <dbReference type="ARBA" id="ARBA00022597"/>
    </source>
</evidence>
<reference evidence="6 7" key="1">
    <citation type="submission" date="2014-11" db="EMBL/GenBank/DDBJ databases">
        <title>Draft Genome Sequence of Vibrio piscirenalis strains CECT 8603T and CECT 8604, two marine Gammaproteobacterium isolated from cultured gilthead sea bream (Sparus aurata).</title>
        <authorList>
            <person name="Arahal D.R."/>
            <person name="Rodrigo-Torres L."/>
            <person name="Lucena T."/>
            <person name="Pujalte M.J."/>
        </authorList>
    </citation>
    <scope>NUCLEOTIDE SEQUENCE [LARGE SCALE GENOMIC DNA]</scope>
    <source>
        <strain evidence="6 7">DCR 1-4-2</strain>
    </source>
</reference>
<dbReference type="Pfam" id="PF02255">
    <property type="entry name" value="PTS_IIA"/>
    <property type="match status" value="1"/>
</dbReference>
<gene>
    <name evidence="6" type="ORF">OJ16_18610</name>
</gene>